<gene>
    <name evidence="1" type="ORF">VHA_000927</name>
</gene>
<proteinExistence type="predicted"/>
<name>D0I5B0_GRIHO</name>
<evidence type="ECO:0000313" key="2">
    <source>
        <dbReference type="Proteomes" id="UP000003604"/>
    </source>
</evidence>
<sequence length="37" mass="4431">MLWRLDKETKSLSFYNHTINNTVFSASIVQRFGWQLV</sequence>
<dbReference type="AlphaFoldDB" id="D0I5B0"/>
<reference evidence="1 2" key="1">
    <citation type="submission" date="2009-10" db="EMBL/GenBank/DDBJ databases">
        <authorList>
            <consortium name="Los Alamos National Laboratory (LANL)"/>
            <consortium name="National Microbial Pathogen Data Resource (NMPDR)"/>
            <person name="Saunders E.H."/>
            <person name="Munk A.C."/>
            <person name="Tapia R."/>
            <person name="Green L."/>
            <person name="Rogers Y."/>
            <person name="Detter J.C."/>
            <person name="Bruce D."/>
            <person name="Brettin T.S."/>
            <person name="Colwell R.R."/>
            <person name="Huq A."/>
            <person name="Grim C.J."/>
            <person name="Hasan N.A."/>
            <person name="Bartels D."/>
            <person name="Vonstein V."/>
        </authorList>
    </citation>
    <scope>NUCLEOTIDE SEQUENCE [LARGE SCALE GENOMIC DNA]</scope>
    <source>
        <strain evidence="1 2">CIP 101886</strain>
    </source>
</reference>
<keyword evidence="2" id="KW-1185">Reference proteome</keyword>
<organism evidence="1 2">
    <name type="scientific">Grimontia hollisae CIP 101886</name>
    <dbReference type="NCBI Taxonomy" id="675812"/>
    <lineage>
        <taxon>Bacteria</taxon>
        <taxon>Pseudomonadati</taxon>
        <taxon>Pseudomonadota</taxon>
        <taxon>Gammaproteobacteria</taxon>
        <taxon>Vibrionales</taxon>
        <taxon>Vibrionaceae</taxon>
        <taxon>Grimontia</taxon>
    </lineage>
</organism>
<comment type="caution">
    <text evidence="1">The sequence shown here is derived from an EMBL/GenBank/DDBJ whole genome shotgun (WGS) entry which is preliminary data.</text>
</comment>
<accession>D0I5B0</accession>
<dbReference type="EMBL" id="ADAQ01000010">
    <property type="protein sequence ID" value="EEY73074.1"/>
    <property type="molecule type" value="Genomic_DNA"/>
</dbReference>
<dbReference type="Proteomes" id="UP000003604">
    <property type="component" value="Unassembled WGS sequence"/>
</dbReference>
<protein>
    <submittedName>
        <fullName evidence="1">Uncharacterized protein</fullName>
    </submittedName>
</protein>
<evidence type="ECO:0000313" key="1">
    <source>
        <dbReference type="EMBL" id="EEY73074.1"/>
    </source>
</evidence>